<dbReference type="Proteomes" id="UP000005270">
    <property type="component" value="Chromosome"/>
</dbReference>
<dbReference type="InterPro" id="IPR036388">
    <property type="entry name" value="WH-like_DNA-bd_sf"/>
</dbReference>
<dbReference type="FunCoup" id="I3TE62">
    <property type="interactions" value="112"/>
</dbReference>
<dbReference type="GeneID" id="13012937"/>
<dbReference type="STRING" id="1184251.TCELL_0626"/>
<evidence type="ECO:0000313" key="4">
    <source>
        <dbReference type="EMBL" id="AFK51050.1"/>
    </source>
</evidence>
<proteinExistence type="inferred from homology"/>
<dbReference type="InParanoid" id="I3TE62"/>
<protein>
    <submittedName>
        <fullName evidence="4">30S ribosomal protein S25e</fullName>
    </submittedName>
</protein>
<evidence type="ECO:0000256" key="3">
    <source>
        <dbReference type="ARBA" id="ARBA00023274"/>
    </source>
</evidence>
<gene>
    <name evidence="4" type="ordered locus">TCELL_0626</name>
</gene>
<accession>I3TE62</accession>
<dbReference type="GO" id="GO:1990904">
    <property type="term" value="C:ribonucleoprotein complex"/>
    <property type="evidence" value="ECO:0007669"/>
    <property type="project" value="UniProtKB-KW"/>
</dbReference>
<reference evidence="4 5" key="1">
    <citation type="journal article" date="2012" name="J. Bacteriol.">
        <title>Complete genome sequence of the hyperthermophilic cellulolytic Crenarchaeon 'Thermogladius cellulolyticus' 1633.</title>
        <authorList>
            <person name="Mardanov A.V."/>
            <person name="Kochetkova T.V."/>
            <person name="Beletsky A.V."/>
            <person name="Bonch-Osmolovskaya E.A."/>
            <person name="Ravin N.V."/>
            <person name="Skryabin K.G."/>
        </authorList>
    </citation>
    <scope>NUCLEOTIDE SEQUENCE [LARGE SCALE GENOMIC DNA]</scope>
    <source>
        <strain evidence="5">DSM 22663 / VKM B-2946 / 1633</strain>
    </source>
</reference>
<keyword evidence="3" id="KW-0687">Ribonucleoprotein</keyword>
<dbReference type="eggNOG" id="arCOG04327">
    <property type="taxonomic scope" value="Archaea"/>
</dbReference>
<keyword evidence="5" id="KW-1185">Reference proteome</keyword>
<dbReference type="KEGG" id="thg:TCELL_0626"/>
<evidence type="ECO:0000256" key="1">
    <source>
        <dbReference type="ARBA" id="ARBA00009106"/>
    </source>
</evidence>
<dbReference type="SUPFAM" id="SSF46785">
    <property type="entry name" value="Winged helix' DNA-binding domain"/>
    <property type="match status" value="1"/>
</dbReference>
<dbReference type="GO" id="GO:0005840">
    <property type="term" value="C:ribosome"/>
    <property type="evidence" value="ECO:0007669"/>
    <property type="project" value="UniProtKB-KW"/>
</dbReference>
<dbReference type="Pfam" id="PF03297">
    <property type="entry name" value="Ribosomal_S25"/>
    <property type="match status" value="1"/>
</dbReference>
<name>I3TE62_THEC1</name>
<dbReference type="InterPro" id="IPR036390">
    <property type="entry name" value="WH_DNA-bd_sf"/>
</dbReference>
<organism evidence="4 5">
    <name type="scientific">Thermogladius calderae (strain DSM 22663 / VKM B-2946 / 1633)</name>
    <dbReference type="NCBI Taxonomy" id="1184251"/>
    <lineage>
        <taxon>Archaea</taxon>
        <taxon>Thermoproteota</taxon>
        <taxon>Thermoprotei</taxon>
        <taxon>Desulfurococcales</taxon>
        <taxon>Desulfurococcaceae</taxon>
        <taxon>Thermogladius</taxon>
    </lineage>
</organism>
<dbReference type="AlphaFoldDB" id="I3TE62"/>
<dbReference type="RefSeq" id="WP_014737300.1">
    <property type="nucleotide sequence ID" value="NC_017954.1"/>
</dbReference>
<sequence length="88" mass="9868">MSKKREKAEKPLPPELALTSPDLTGELLAKVEKEIARAEEPYVTPSTIAQKYGVKVSTAKKILRLLEEKGLVKPVSHTRRTRVYVVVK</sequence>
<dbReference type="EMBL" id="CP003531">
    <property type="protein sequence ID" value="AFK51050.1"/>
    <property type="molecule type" value="Genomic_DNA"/>
</dbReference>
<dbReference type="Gene3D" id="1.10.10.10">
    <property type="entry name" value="Winged helix-like DNA-binding domain superfamily/Winged helix DNA-binding domain"/>
    <property type="match status" value="1"/>
</dbReference>
<dbReference type="InterPro" id="IPR004977">
    <property type="entry name" value="Ribosomal_eS25"/>
</dbReference>
<evidence type="ECO:0000313" key="5">
    <source>
        <dbReference type="Proteomes" id="UP000005270"/>
    </source>
</evidence>
<comment type="similarity">
    <text evidence="1">Belongs to the eukaryotic ribosomal protein eS25 family.</text>
</comment>
<dbReference type="OrthoDB" id="382787at2157"/>
<keyword evidence="2 4" id="KW-0689">Ribosomal protein</keyword>
<evidence type="ECO:0000256" key="2">
    <source>
        <dbReference type="ARBA" id="ARBA00022980"/>
    </source>
</evidence>
<dbReference type="HOGENOM" id="CLU_2490295_0_0_2"/>